<protein>
    <submittedName>
        <fullName evidence="4">Fe-S cluster assembly protein SufD</fullName>
    </submittedName>
</protein>
<dbReference type="InterPro" id="IPR011542">
    <property type="entry name" value="SUF_FeS_clus_asmbl_SufD"/>
</dbReference>
<proteinExistence type="inferred from homology"/>
<dbReference type="InterPro" id="IPR045595">
    <property type="entry name" value="SufBD_N"/>
</dbReference>
<evidence type="ECO:0000259" key="2">
    <source>
        <dbReference type="Pfam" id="PF01458"/>
    </source>
</evidence>
<dbReference type="InterPro" id="IPR037284">
    <property type="entry name" value="SUF_FeS_clus_asmbl_SufBD_sf"/>
</dbReference>
<comment type="similarity">
    <text evidence="1">Belongs to the iron-sulfur cluster assembly SufBD family.</text>
</comment>
<dbReference type="Pfam" id="PF01458">
    <property type="entry name" value="SUFBD_core"/>
    <property type="match status" value="1"/>
</dbReference>
<name>A0A7V2B2W2_RHOMR</name>
<evidence type="ECO:0000259" key="3">
    <source>
        <dbReference type="Pfam" id="PF19295"/>
    </source>
</evidence>
<organism evidence="4">
    <name type="scientific">Rhodothermus marinus</name>
    <name type="common">Rhodothermus obamensis</name>
    <dbReference type="NCBI Taxonomy" id="29549"/>
    <lineage>
        <taxon>Bacteria</taxon>
        <taxon>Pseudomonadati</taxon>
        <taxon>Rhodothermota</taxon>
        <taxon>Rhodothermia</taxon>
        <taxon>Rhodothermales</taxon>
        <taxon>Rhodothermaceae</taxon>
        <taxon>Rhodothermus</taxon>
    </lineage>
</organism>
<dbReference type="InterPro" id="IPR055346">
    <property type="entry name" value="Fe-S_cluster_assembly_SufBD"/>
</dbReference>
<feature type="domain" description="SUF system FeS cluster assembly SufBD N-terminal" evidence="3">
    <location>
        <begin position="12"/>
        <end position="181"/>
    </location>
</feature>
<evidence type="ECO:0000256" key="1">
    <source>
        <dbReference type="ARBA" id="ARBA00043967"/>
    </source>
</evidence>
<dbReference type="InterPro" id="IPR000825">
    <property type="entry name" value="SUF_FeS_clus_asmbl_SufBD_core"/>
</dbReference>
<dbReference type="PANTHER" id="PTHR43575">
    <property type="entry name" value="PROTEIN ABCI7, CHLOROPLASTIC"/>
    <property type="match status" value="1"/>
</dbReference>
<evidence type="ECO:0000313" key="4">
    <source>
        <dbReference type="EMBL" id="HER97278.1"/>
    </source>
</evidence>
<dbReference type="PANTHER" id="PTHR43575:SF1">
    <property type="entry name" value="PROTEIN ABCI7, CHLOROPLASTIC"/>
    <property type="match status" value="1"/>
</dbReference>
<reference evidence="4" key="1">
    <citation type="journal article" date="2020" name="mSystems">
        <title>Genome- and Community-Level Interaction Insights into Carbon Utilization and Element Cycling Functions of Hydrothermarchaeota in Hydrothermal Sediment.</title>
        <authorList>
            <person name="Zhou Z."/>
            <person name="Liu Y."/>
            <person name="Xu W."/>
            <person name="Pan J."/>
            <person name="Luo Z.H."/>
            <person name="Li M."/>
        </authorList>
    </citation>
    <scope>NUCLEOTIDE SEQUENCE [LARGE SCALE GENOMIC DNA]</scope>
    <source>
        <strain evidence="4">SpSt-143</strain>
    </source>
</reference>
<dbReference type="GO" id="GO:0016226">
    <property type="term" value="P:iron-sulfur cluster assembly"/>
    <property type="evidence" value="ECO:0007669"/>
    <property type="project" value="InterPro"/>
</dbReference>
<accession>A0A7V2B2W2</accession>
<dbReference type="SUPFAM" id="SSF101960">
    <property type="entry name" value="Stabilizer of iron transporter SufD"/>
    <property type="match status" value="1"/>
</dbReference>
<comment type="caution">
    <text evidence="4">The sequence shown here is derived from an EMBL/GenBank/DDBJ whole genome shotgun (WGS) entry which is preliminary data.</text>
</comment>
<dbReference type="NCBIfam" id="TIGR01981">
    <property type="entry name" value="sufD"/>
    <property type="match status" value="1"/>
</dbReference>
<dbReference type="AlphaFoldDB" id="A0A7V2B2W2"/>
<dbReference type="Pfam" id="PF19295">
    <property type="entry name" value="SufBD_N"/>
    <property type="match status" value="1"/>
</dbReference>
<dbReference type="EMBL" id="DSGB01000007">
    <property type="protein sequence ID" value="HER97278.1"/>
    <property type="molecule type" value="Genomic_DNA"/>
</dbReference>
<feature type="domain" description="SUF system FeS cluster assembly SufBD core" evidence="2">
    <location>
        <begin position="189"/>
        <end position="417"/>
    </location>
</feature>
<gene>
    <name evidence="4" type="primary">sufD</name>
    <name evidence="4" type="ORF">ENO59_12370</name>
</gene>
<sequence length="444" mass="49318">MTTLTATSTRPEARFLHAFELQGDAAFNGSHAYLSELRRKAIARFEALGFPSRKAEAWKYTPIARALQHAYTIQPAPPRPKLSEADLARYAIPELDAYRVVLVNGQWVPELSTPAAALPQGAVLTSLQHAAQAYPQLFTAYFAHSLDYENEPFLALNLAFARDGLFFYLPPHTALDRPVHVVHLIDVEEDLFLQPHHVIAIAPGASLQLLYSGHTRSATRTFTNAVTEVFVGRGAQLAHYDLRLEGETASGIYSTQAYLEQEGRYTNHTLTLGGALVRNNVYVRFDGEAGETHLYGLFLGRGTMHIDNHTMIDHAVPNCVSNELYKGILDERAIGVFNGKVLVRPHAQKTNAYQSNKSILLTEEARMYSKPELEIYADDVRCTHGAACGQLNEEGIFYLRARGLTAQKARALMLLAFARDVLDQIALEPLRAYLDDLVAQRFGA</sequence>